<keyword evidence="2" id="KW-1185">Reference proteome</keyword>
<evidence type="ECO:0000313" key="2">
    <source>
        <dbReference type="Proteomes" id="UP000199550"/>
    </source>
</evidence>
<sequence length="156" mass="18246">MADWDMTKMLNMNIEEMLFAEVPDVFVEAHKIDNVLRRITFDDFHATLHQAAQEAAEILMTRRQHMLDFFIGYSGNLEFDIPDFDRDPDIAFVRICFMRDRVTVMRQPSIDELRQHCILDICDAAYTDGDMIGIYDLPGAKFHHFVIKREIFGLIA</sequence>
<accession>A0A1I4I3Z1</accession>
<gene>
    <name evidence="1" type="ORF">SAMN04488004_12244</name>
</gene>
<dbReference type="AlphaFoldDB" id="A0A1I4I3Z1"/>
<reference evidence="1 2" key="1">
    <citation type="submission" date="2016-10" db="EMBL/GenBank/DDBJ databases">
        <authorList>
            <person name="de Groot N.N."/>
        </authorList>
    </citation>
    <scope>NUCLEOTIDE SEQUENCE [LARGE SCALE GENOMIC DNA]</scope>
    <source>
        <strain evidence="1 2">DSM 16199</strain>
    </source>
</reference>
<proteinExistence type="predicted"/>
<dbReference type="Proteomes" id="UP000199550">
    <property type="component" value="Unassembled WGS sequence"/>
</dbReference>
<name>A0A1I4I3Z1_9RHOB</name>
<dbReference type="EMBL" id="FOTF01000022">
    <property type="protein sequence ID" value="SFL49059.1"/>
    <property type="molecule type" value="Genomic_DNA"/>
</dbReference>
<evidence type="ECO:0000313" key="1">
    <source>
        <dbReference type="EMBL" id="SFL49059.1"/>
    </source>
</evidence>
<protein>
    <submittedName>
        <fullName evidence="1">Uncharacterized protein</fullName>
    </submittedName>
</protein>
<dbReference type="STRING" id="195913.SAMN04488004_12244"/>
<organism evidence="1 2">
    <name type="scientific">Loktanella salsilacus</name>
    <dbReference type="NCBI Taxonomy" id="195913"/>
    <lineage>
        <taxon>Bacteria</taxon>
        <taxon>Pseudomonadati</taxon>
        <taxon>Pseudomonadota</taxon>
        <taxon>Alphaproteobacteria</taxon>
        <taxon>Rhodobacterales</taxon>
        <taxon>Roseobacteraceae</taxon>
        <taxon>Loktanella</taxon>
    </lineage>
</organism>